<protein>
    <submittedName>
        <fullName evidence="1">Uncharacterized protein</fullName>
    </submittedName>
</protein>
<evidence type="ECO:0000313" key="2">
    <source>
        <dbReference type="Proteomes" id="UP000543804"/>
    </source>
</evidence>
<proteinExistence type="predicted"/>
<dbReference type="Proteomes" id="UP000543804">
    <property type="component" value="Unassembled WGS sequence"/>
</dbReference>
<keyword evidence="2" id="KW-1185">Reference proteome</keyword>
<dbReference type="EMBL" id="JABAFA010000063">
    <property type="protein sequence ID" value="NMD99828.1"/>
    <property type="molecule type" value="Genomic_DNA"/>
</dbReference>
<accession>A0A848B994</accession>
<dbReference type="AlphaFoldDB" id="A0A848B994"/>
<comment type="caution">
    <text evidence="1">The sequence shown here is derived from an EMBL/GenBank/DDBJ whole genome shotgun (WGS) entry which is preliminary data.</text>
</comment>
<gene>
    <name evidence="1" type="ORF">HF878_10255</name>
</gene>
<reference evidence="1 2" key="1">
    <citation type="submission" date="2020-04" db="EMBL/GenBank/DDBJ databases">
        <authorList>
            <person name="Hitch T.C.A."/>
            <person name="Wylensek D."/>
            <person name="Clavel T."/>
        </authorList>
    </citation>
    <scope>NUCLEOTIDE SEQUENCE [LARGE SCALE GENOMIC DNA]</scope>
    <source>
        <strain evidence="1 2">PG-130-P53-12</strain>
    </source>
</reference>
<evidence type="ECO:0000313" key="1">
    <source>
        <dbReference type="EMBL" id="NMD99828.1"/>
    </source>
</evidence>
<sequence length="127" mass="14062">MERQEAVKRVSEKVLLLTGEQKPNSDTLAFYIEKLVTDILDYCHRDDFPDALVYTVVELVQKRLADAASAAAGMAGDTHGPLQSVKMDDTEFHFAVSSVDPAACLSELSFDAIKPKLKLYRKAVSWA</sequence>
<name>A0A848B994_9FIRM</name>
<organism evidence="1 2">
    <name type="scientific">Selenomonas bovis</name>
    <dbReference type="NCBI Taxonomy" id="416586"/>
    <lineage>
        <taxon>Bacteria</taxon>
        <taxon>Bacillati</taxon>
        <taxon>Bacillota</taxon>
        <taxon>Negativicutes</taxon>
        <taxon>Selenomonadales</taxon>
        <taxon>Selenomonadaceae</taxon>
        <taxon>Selenomonas</taxon>
    </lineage>
</organism>